<sequence>MATVKQAIKQNALAAERAAVINALRPIVPMLAAMAGPHLEVVLHDVSRPACSVIAIANGHISGRAVGSSVLEGPQNDKGFAAATRIRSPDGAVHSLVEDYVTVTASGRALRSASAIFRDASGQPFATLCLNADLSGFQAAHGWLAQMLAPVAQAMSMVAQTPAPVPAAAPAAPSQTQMDALMRQIISEAVGPGGSAQSMSREAKIQAVGAMQRRGLFIVKGGVERAAAALQVSRFTIYNYMEQLRQRE</sequence>
<gene>
    <name evidence="3" type="ORF">E4L98_13815</name>
</gene>
<proteinExistence type="predicted"/>
<evidence type="ECO:0000259" key="2">
    <source>
        <dbReference type="Pfam" id="PF13309"/>
    </source>
</evidence>
<protein>
    <submittedName>
        <fullName evidence="3">Transcriptional regulator</fullName>
    </submittedName>
</protein>
<organism evidence="3 4">
    <name type="scientific">Duganella callida</name>
    <dbReference type="NCBI Taxonomy" id="2561932"/>
    <lineage>
        <taxon>Bacteria</taxon>
        <taxon>Pseudomonadati</taxon>
        <taxon>Pseudomonadota</taxon>
        <taxon>Betaproteobacteria</taxon>
        <taxon>Burkholderiales</taxon>
        <taxon>Oxalobacteraceae</taxon>
        <taxon>Telluria group</taxon>
        <taxon>Duganella</taxon>
    </lineage>
</organism>
<dbReference type="InterPro" id="IPR013559">
    <property type="entry name" value="YheO"/>
</dbReference>
<reference evidence="3 4" key="1">
    <citation type="submission" date="2019-03" db="EMBL/GenBank/DDBJ databases">
        <title>Draft Genome Sequence of Duganella callidus sp. nov., a Novel Duganella Species Isolated from Cultivated Soil.</title>
        <authorList>
            <person name="Raths R."/>
            <person name="Peta V."/>
            <person name="Bucking H."/>
        </authorList>
    </citation>
    <scope>NUCLEOTIDE SEQUENCE [LARGE SCALE GENOMIC DNA]</scope>
    <source>
        <strain evidence="3 4">DN04</strain>
    </source>
</reference>
<keyword evidence="4" id="KW-1185">Reference proteome</keyword>
<dbReference type="PANTHER" id="PTHR35568">
    <property type="entry name" value="TRANSCRIPTIONAL REGULATOR DAUR"/>
    <property type="match status" value="1"/>
</dbReference>
<comment type="caution">
    <text evidence="3">The sequence shown here is derived from an EMBL/GenBank/DDBJ whole genome shotgun (WGS) entry which is preliminary data.</text>
</comment>
<dbReference type="Proteomes" id="UP000297729">
    <property type="component" value="Unassembled WGS sequence"/>
</dbReference>
<name>A0A4Y9SDT3_9BURK</name>
<evidence type="ECO:0000259" key="1">
    <source>
        <dbReference type="Pfam" id="PF08348"/>
    </source>
</evidence>
<dbReference type="InterPro" id="IPR039446">
    <property type="entry name" value="DauR-like"/>
</dbReference>
<evidence type="ECO:0000313" key="3">
    <source>
        <dbReference type="EMBL" id="TFW20965.1"/>
    </source>
</evidence>
<dbReference type="RefSeq" id="WP_135202131.1">
    <property type="nucleotide sequence ID" value="NZ_SPVG01000144.1"/>
</dbReference>
<accession>A0A4Y9SDT3</accession>
<feature type="domain" description="YheO-like" evidence="1">
    <location>
        <begin position="22"/>
        <end position="141"/>
    </location>
</feature>
<dbReference type="InterPro" id="IPR039445">
    <property type="entry name" value="DauR-like_HTH"/>
</dbReference>
<dbReference type="OrthoDB" id="9796595at2"/>
<dbReference type="PANTHER" id="PTHR35568:SF1">
    <property type="entry name" value="TRANSCRIPTIONAL REGULATOR DAUR"/>
    <property type="match status" value="1"/>
</dbReference>
<evidence type="ECO:0000313" key="4">
    <source>
        <dbReference type="Proteomes" id="UP000297729"/>
    </source>
</evidence>
<dbReference type="AlphaFoldDB" id="A0A4Y9SDT3"/>
<dbReference type="EMBL" id="SPVG01000144">
    <property type="protein sequence ID" value="TFW20965.1"/>
    <property type="molecule type" value="Genomic_DNA"/>
</dbReference>
<dbReference type="Pfam" id="PF08348">
    <property type="entry name" value="PAS_6"/>
    <property type="match status" value="1"/>
</dbReference>
<feature type="domain" description="Transcriptional regulator DauR-like HTH" evidence="2">
    <location>
        <begin position="182"/>
        <end position="241"/>
    </location>
</feature>
<dbReference type="Pfam" id="PF13309">
    <property type="entry name" value="HTH_22"/>
    <property type="match status" value="1"/>
</dbReference>